<sequence length="222" mass="24428">MDKGPDLTKRQSLQKLAKLSVVGASVLLGVVSQVASATGNEPKAIERGQKPEKSRTELAEDYKIAGIEKHILNQFDAQDIQDIMGGYDVKDSHWLSREPYRTRLDAKITALMALAFGAILFALKELLGIAPLVKDEPHVKTGAIIGASAGTVALLYSAWLDSDHHPTYKREDLDIVAREVKIWLNDGRKAGLFVTEASTKRAIAERIRFLAQTQNKILTVLN</sequence>
<evidence type="ECO:0000256" key="1">
    <source>
        <dbReference type="SAM" id="Phobius"/>
    </source>
</evidence>
<organism evidence="2 3">
    <name type="scientific">Candidatus Kaiserbacteria bacterium RIFCSPHIGHO2_02_FULL_49_16</name>
    <dbReference type="NCBI Taxonomy" id="1798490"/>
    <lineage>
        <taxon>Bacteria</taxon>
        <taxon>Candidatus Kaiseribacteriota</taxon>
    </lineage>
</organism>
<comment type="caution">
    <text evidence="2">The sequence shown here is derived from an EMBL/GenBank/DDBJ whole genome shotgun (WGS) entry which is preliminary data.</text>
</comment>
<keyword evidence="1" id="KW-0472">Membrane</keyword>
<keyword evidence="1" id="KW-1133">Transmembrane helix</keyword>
<feature type="transmembrane region" description="Helical" evidence="1">
    <location>
        <begin position="143"/>
        <end position="160"/>
    </location>
</feature>
<evidence type="ECO:0000313" key="2">
    <source>
        <dbReference type="EMBL" id="OGG60595.1"/>
    </source>
</evidence>
<dbReference type="Proteomes" id="UP000178042">
    <property type="component" value="Unassembled WGS sequence"/>
</dbReference>
<dbReference type="EMBL" id="MFLD01000011">
    <property type="protein sequence ID" value="OGG60595.1"/>
    <property type="molecule type" value="Genomic_DNA"/>
</dbReference>
<gene>
    <name evidence="2" type="ORF">A3C86_04865</name>
</gene>
<keyword evidence="1" id="KW-0812">Transmembrane</keyword>
<evidence type="ECO:0000313" key="3">
    <source>
        <dbReference type="Proteomes" id="UP000178042"/>
    </source>
</evidence>
<reference evidence="2 3" key="1">
    <citation type="journal article" date="2016" name="Nat. Commun.">
        <title>Thousands of microbial genomes shed light on interconnected biogeochemical processes in an aquifer system.</title>
        <authorList>
            <person name="Anantharaman K."/>
            <person name="Brown C.T."/>
            <person name="Hug L.A."/>
            <person name="Sharon I."/>
            <person name="Castelle C.J."/>
            <person name="Probst A.J."/>
            <person name="Thomas B.C."/>
            <person name="Singh A."/>
            <person name="Wilkins M.J."/>
            <person name="Karaoz U."/>
            <person name="Brodie E.L."/>
            <person name="Williams K.H."/>
            <person name="Hubbard S.S."/>
            <person name="Banfield J.F."/>
        </authorList>
    </citation>
    <scope>NUCLEOTIDE SEQUENCE [LARGE SCALE GENOMIC DNA]</scope>
</reference>
<name>A0A1F6DGR4_9BACT</name>
<accession>A0A1F6DGR4</accession>
<protein>
    <submittedName>
        <fullName evidence="2">Uncharacterized protein</fullName>
    </submittedName>
</protein>
<proteinExistence type="predicted"/>
<dbReference type="AlphaFoldDB" id="A0A1F6DGR4"/>
<feature type="transmembrane region" description="Helical" evidence="1">
    <location>
        <begin position="104"/>
        <end position="123"/>
    </location>
</feature>